<organism evidence="3 4">
    <name type="scientific">Asarcornis scutulata</name>
    <dbReference type="NCBI Taxonomy" id="75869"/>
    <lineage>
        <taxon>Eukaryota</taxon>
        <taxon>Metazoa</taxon>
        <taxon>Chordata</taxon>
        <taxon>Craniata</taxon>
        <taxon>Vertebrata</taxon>
        <taxon>Euteleostomi</taxon>
        <taxon>Archelosauria</taxon>
        <taxon>Archosauria</taxon>
        <taxon>Dinosauria</taxon>
        <taxon>Saurischia</taxon>
        <taxon>Theropoda</taxon>
        <taxon>Coelurosauria</taxon>
        <taxon>Aves</taxon>
        <taxon>Neognathae</taxon>
        <taxon>Galloanserae</taxon>
        <taxon>Anseriformes</taxon>
        <taxon>Anatidae</taxon>
        <taxon>Anatinae</taxon>
        <taxon>Asarcornis</taxon>
    </lineage>
</organism>
<gene>
    <name evidence="3" type="primary">Smim20</name>
    <name evidence="3" type="ORF">ASASCU_R16060</name>
</gene>
<dbReference type="PANTHER" id="PTHR34923">
    <property type="entry name" value="SMALL INTEGRAL MEMBRANE PROTEIN 20"/>
    <property type="match status" value="1"/>
</dbReference>
<proteinExistence type="predicted"/>
<dbReference type="Proteomes" id="UP000525565">
    <property type="component" value="Unassembled WGS sequence"/>
</dbReference>
<sequence>QQQQQQPPPSRPLRPAGSPPCPVPPCRTGRRGARRRAAAISPGTGSGGASVQEEEEEEEEEEGAAAIMAGLSRTLGIFGGFVAVVGAALYPIYFRPLLLPDEYSECRGAAGSRGEPRPHRSHCAATRGSCRLPGEAAGGGF</sequence>
<dbReference type="GO" id="GO:0005743">
    <property type="term" value="C:mitochondrial inner membrane"/>
    <property type="evidence" value="ECO:0007669"/>
    <property type="project" value="TreeGrafter"/>
</dbReference>
<keyword evidence="2" id="KW-0812">Transmembrane</keyword>
<protein>
    <submittedName>
        <fullName evidence="3">SIM20 protein</fullName>
    </submittedName>
</protein>
<accession>A0A7K7L6A5</accession>
<dbReference type="Pfam" id="PF15061">
    <property type="entry name" value="MITRAC7_Phoenixin"/>
    <property type="match status" value="1"/>
</dbReference>
<reference evidence="3 4" key="1">
    <citation type="submission" date="2019-09" db="EMBL/GenBank/DDBJ databases">
        <title>Bird 10,000 Genomes (B10K) Project - Family phase.</title>
        <authorList>
            <person name="Zhang G."/>
        </authorList>
    </citation>
    <scope>NUCLEOTIDE SEQUENCE [LARGE SCALE GENOMIC DNA]</scope>
    <source>
        <strain evidence="3">OUT-0051</strain>
        <tissue evidence="3">Kidney</tissue>
    </source>
</reference>
<evidence type="ECO:0000256" key="2">
    <source>
        <dbReference type="SAM" id="Phobius"/>
    </source>
</evidence>
<evidence type="ECO:0000313" key="4">
    <source>
        <dbReference type="Proteomes" id="UP000525565"/>
    </source>
</evidence>
<comment type="caution">
    <text evidence="3">The sequence shown here is derived from an EMBL/GenBank/DDBJ whole genome shotgun (WGS) entry which is preliminary data.</text>
</comment>
<evidence type="ECO:0000313" key="3">
    <source>
        <dbReference type="EMBL" id="NWZ26318.1"/>
    </source>
</evidence>
<evidence type="ECO:0000256" key="1">
    <source>
        <dbReference type="SAM" id="MobiDB-lite"/>
    </source>
</evidence>
<keyword evidence="2" id="KW-1133">Transmembrane helix</keyword>
<keyword evidence="2" id="KW-0472">Membrane</keyword>
<keyword evidence="4" id="KW-1185">Reference proteome</keyword>
<feature type="region of interest" description="Disordered" evidence="1">
    <location>
        <begin position="1"/>
        <end position="64"/>
    </location>
</feature>
<name>A0A7K7L6A5_9AVES</name>
<feature type="compositionally biased region" description="Basic residues" evidence="1">
    <location>
        <begin position="28"/>
        <end position="37"/>
    </location>
</feature>
<feature type="compositionally biased region" description="Pro residues" evidence="1">
    <location>
        <begin position="1"/>
        <end position="25"/>
    </location>
</feature>
<dbReference type="InterPro" id="IPR027917">
    <property type="entry name" value="MITRAC7/Phoenixin"/>
</dbReference>
<feature type="compositionally biased region" description="Acidic residues" evidence="1">
    <location>
        <begin position="52"/>
        <end position="63"/>
    </location>
</feature>
<dbReference type="GO" id="GO:0033617">
    <property type="term" value="P:mitochondrial respiratory chain complex IV assembly"/>
    <property type="evidence" value="ECO:0007669"/>
    <property type="project" value="InterPro"/>
</dbReference>
<dbReference type="AlphaFoldDB" id="A0A7K7L6A5"/>
<feature type="non-terminal residue" evidence="3">
    <location>
        <position position="141"/>
    </location>
</feature>
<dbReference type="PANTHER" id="PTHR34923:SF1">
    <property type="entry name" value="SMALL INTEGRAL MEMBRANE PROTEIN 20"/>
    <property type="match status" value="1"/>
</dbReference>
<feature type="non-terminal residue" evidence="3">
    <location>
        <position position="1"/>
    </location>
</feature>
<feature type="transmembrane region" description="Helical" evidence="2">
    <location>
        <begin position="75"/>
        <end position="94"/>
    </location>
</feature>
<dbReference type="EMBL" id="VZSO01000202">
    <property type="protein sequence ID" value="NWZ26318.1"/>
    <property type="molecule type" value="Genomic_DNA"/>
</dbReference>